<dbReference type="GO" id="GO:0000976">
    <property type="term" value="F:transcription cis-regulatory region binding"/>
    <property type="evidence" value="ECO:0007669"/>
    <property type="project" value="TreeGrafter"/>
</dbReference>
<dbReference type="Gene3D" id="3.40.50.2300">
    <property type="match status" value="1"/>
</dbReference>
<evidence type="ECO:0000313" key="11">
    <source>
        <dbReference type="Proteomes" id="UP000264702"/>
    </source>
</evidence>
<name>A0A372IS34_9BACT</name>
<dbReference type="SUPFAM" id="SSF52172">
    <property type="entry name" value="CheY-like"/>
    <property type="match status" value="1"/>
</dbReference>
<dbReference type="InterPro" id="IPR039420">
    <property type="entry name" value="WalR-like"/>
</dbReference>
<evidence type="ECO:0000256" key="6">
    <source>
        <dbReference type="PROSITE-ProRule" id="PRU00169"/>
    </source>
</evidence>
<evidence type="ECO:0000256" key="5">
    <source>
        <dbReference type="ARBA" id="ARBA00023163"/>
    </source>
</evidence>
<reference evidence="10 11" key="1">
    <citation type="submission" date="2018-08" db="EMBL/GenBank/DDBJ databases">
        <title>Acidipila sp. 4G-K13, an acidobacterium isolated from forest soil.</title>
        <authorList>
            <person name="Gao Z.-H."/>
            <person name="Qiu L.-H."/>
        </authorList>
    </citation>
    <scope>NUCLEOTIDE SEQUENCE [LARGE SCALE GENOMIC DNA]</scope>
    <source>
        <strain evidence="10 11">4G-K13</strain>
    </source>
</reference>
<dbReference type="OrthoDB" id="9790442at2"/>
<evidence type="ECO:0000259" key="9">
    <source>
        <dbReference type="PROSITE" id="PS51755"/>
    </source>
</evidence>
<organism evidence="10 11">
    <name type="scientific">Paracidobacterium acidisoli</name>
    <dbReference type="NCBI Taxonomy" id="2303751"/>
    <lineage>
        <taxon>Bacteria</taxon>
        <taxon>Pseudomonadati</taxon>
        <taxon>Acidobacteriota</taxon>
        <taxon>Terriglobia</taxon>
        <taxon>Terriglobales</taxon>
        <taxon>Acidobacteriaceae</taxon>
        <taxon>Paracidobacterium</taxon>
    </lineage>
</organism>
<feature type="modified residue" description="4-aspartylphosphate" evidence="6">
    <location>
        <position position="51"/>
    </location>
</feature>
<dbReference type="GO" id="GO:0005829">
    <property type="term" value="C:cytosol"/>
    <property type="evidence" value="ECO:0007669"/>
    <property type="project" value="TreeGrafter"/>
</dbReference>
<dbReference type="GO" id="GO:0000156">
    <property type="term" value="F:phosphorelay response regulator activity"/>
    <property type="evidence" value="ECO:0007669"/>
    <property type="project" value="TreeGrafter"/>
</dbReference>
<sequence length="226" mass="25349">MRVLIVEDDPKMASVLRDALEKCSHRIVIAPTGSDGLDIALHHQFEAIVLDAMLPGMDGFSVARSLRHARVSTPILMLTARDATSDVVRGLDSGVDDYLTKPFAFEELFARLRALSRRTTTAASLLYRLADLELDPTTHAASRSGSPISLTRTEFLLLEFMMRNPHVVLRRDSIINAVWGYERTVENNTLDAFMKQLRSKIDGGYEEKLIHTVRGFGYKLTTDSER</sequence>
<comment type="caution">
    <text evidence="10">The sequence shown here is derived from an EMBL/GenBank/DDBJ whole genome shotgun (WGS) entry which is preliminary data.</text>
</comment>
<dbReference type="CDD" id="cd00383">
    <property type="entry name" value="trans_reg_C"/>
    <property type="match status" value="1"/>
</dbReference>
<feature type="domain" description="OmpR/PhoB-type" evidence="9">
    <location>
        <begin position="124"/>
        <end position="222"/>
    </location>
</feature>
<keyword evidence="5" id="KW-0804">Transcription</keyword>
<dbReference type="SMART" id="SM00448">
    <property type="entry name" value="REC"/>
    <property type="match status" value="1"/>
</dbReference>
<dbReference type="AlphaFoldDB" id="A0A372IS34"/>
<dbReference type="InterPro" id="IPR001867">
    <property type="entry name" value="OmpR/PhoB-type_DNA-bd"/>
</dbReference>
<protein>
    <submittedName>
        <fullName evidence="10">DNA-binding response regulator</fullName>
    </submittedName>
</protein>
<keyword evidence="11" id="KW-1185">Reference proteome</keyword>
<dbReference type="Gene3D" id="6.10.250.690">
    <property type="match status" value="1"/>
</dbReference>
<evidence type="ECO:0000256" key="4">
    <source>
        <dbReference type="ARBA" id="ARBA00023125"/>
    </source>
</evidence>
<keyword evidence="4 7" id="KW-0238">DNA-binding</keyword>
<dbReference type="Pfam" id="PF00072">
    <property type="entry name" value="Response_reg"/>
    <property type="match status" value="1"/>
</dbReference>
<dbReference type="InterPro" id="IPR011006">
    <property type="entry name" value="CheY-like_superfamily"/>
</dbReference>
<keyword evidence="2" id="KW-0902">Two-component regulatory system</keyword>
<dbReference type="InterPro" id="IPR036388">
    <property type="entry name" value="WH-like_DNA-bd_sf"/>
</dbReference>
<dbReference type="Pfam" id="PF00486">
    <property type="entry name" value="Trans_reg_C"/>
    <property type="match status" value="1"/>
</dbReference>
<dbReference type="SMART" id="SM00862">
    <property type="entry name" value="Trans_reg_C"/>
    <property type="match status" value="1"/>
</dbReference>
<evidence type="ECO:0000256" key="3">
    <source>
        <dbReference type="ARBA" id="ARBA00023015"/>
    </source>
</evidence>
<dbReference type="Gene3D" id="1.10.10.10">
    <property type="entry name" value="Winged helix-like DNA-binding domain superfamily/Winged helix DNA-binding domain"/>
    <property type="match status" value="1"/>
</dbReference>
<dbReference type="PANTHER" id="PTHR48111">
    <property type="entry name" value="REGULATOR OF RPOS"/>
    <property type="match status" value="1"/>
</dbReference>
<evidence type="ECO:0000256" key="1">
    <source>
        <dbReference type="ARBA" id="ARBA00022553"/>
    </source>
</evidence>
<gene>
    <name evidence="10" type="ORF">D0Y96_06110</name>
</gene>
<evidence type="ECO:0000256" key="7">
    <source>
        <dbReference type="PROSITE-ProRule" id="PRU01091"/>
    </source>
</evidence>
<dbReference type="FunFam" id="1.10.10.10:FF:000005">
    <property type="entry name" value="Two-component system response regulator"/>
    <property type="match status" value="1"/>
</dbReference>
<dbReference type="PANTHER" id="PTHR48111:SF22">
    <property type="entry name" value="REGULATOR OF RPOS"/>
    <property type="match status" value="1"/>
</dbReference>
<dbReference type="InterPro" id="IPR001789">
    <property type="entry name" value="Sig_transdc_resp-reg_receiver"/>
</dbReference>
<feature type="domain" description="Response regulatory" evidence="8">
    <location>
        <begin position="2"/>
        <end position="116"/>
    </location>
</feature>
<keyword evidence="3" id="KW-0805">Transcription regulation</keyword>
<dbReference type="GO" id="GO:0006355">
    <property type="term" value="P:regulation of DNA-templated transcription"/>
    <property type="evidence" value="ECO:0007669"/>
    <property type="project" value="InterPro"/>
</dbReference>
<feature type="DNA-binding region" description="OmpR/PhoB-type" evidence="7">
    <location>
        <begin position="124"/>
        <end position="222"/>
    </location>
</feature>
<dbReference type="Proteomes" id="UP000264702">
    <property type="component" value="Unassembled WGS sequence"/>
</dbReference>
<dbReference type="PROSITE" id="PS51755">
    <property type="entry name" value="OMPR_PHOB"/>
    <property type="match status" value="1"/>
</dbReference>
<dbReference type="RefSeq" id="WP_117298446.1">
    <property type="nucleotide sequence ID" value="NZ_QVQT02000002.1"/>
</dbReference>
<dbReference type="GO" id="GO:0032993">
    <property type="term" value="C:protein-DNA complex"/>
    <property type="evidence" value="ECO:0007669"/>
    <property type="project" value="TreeGrafter"/>
</dbReference>
<evidence type="ECO:0000256" key="2">
    <source>
        <dbReference type="ARBA" id="ARBA00023012"/>
    </source>
</evidence>
<accession>A0A372IS34</accession>
<proteinExistence type="predicted"/>
<keyword evidence="1 6" id="KW-0597">Phosphoprotein</keyword>
<dbReference type="PROSITE" id="PS50110">
    <property type="entry name" value="RESPONSE_REGULATORY"/>
    <property type="match status" value="1"/>
</dbReference>
<evidence type="ECO:0000259" key="8">
    <source>
        <dbReference type="PROSITE" id="PS50110"/>
    </source>
</evidence>
<evidence type="ECO:0000313" key="10">
    <source>
        <dbReference type="EMBL" id="RFU17698.1"/>
    </source>
</evidence>
<dbReference type="EMBL" id="QVQT01000002">
    <property type="protein sequence ID" value="RFU17698.1"/>
    <property type="molecule type" value="Genomic_DNA"/>
</dbReference>